<dbReference type="OrthoDB" id="2628167at2"/>
<proteinExistence type="predicted"/>
<evidence type="ECO:0000313" key="1">
    <source>
        <dbReference type="EMBL" id="QAS52399.1"/>
    </source>
</evidence>
<dbReference type="AlphaFoldDB" id="A0A410MCD9"/>
<dbReference type="KEGG" id="hli:HLI_09210"/>
<accession>A0A410MCD9</accession>
<organism evidence="1 2">
    <name type="scientific">Halobacillus litoralis</name>
    <dbReference type="NCBI Taxonomy" id="45668"/>
    <lineage>
        <taxon>Bacteria</taxon>
        <taxon>Bacillati</taxon>
        <taxon>Bacillota</taxon>
        <taxon>Bacilli</taxon>
        <taxon>Bacillales</taxon>
        <taxon>Bacillaceae</taxon>
        <taxon>Halobacillus</taxon>
    </lineage>
</organism>
<dbReference type="Proteomes" id="UP000287756">
    <property type="component" value="Chromosome"/>
</dbReference>
<evidence type="ECO:0000313" key="2">
    <source>
        <dbReference type="Proteomes" id="UP000287756"/>
    </source>
</evidence>
<dbReference type="RefSeq" id="WP_128524686.1">
    <property type="nucleotide sequence ID" value="NZ_CP026118.1"/>
</dbReference>
<dbReference type="EMBL" id="CP026118">
    <property type="protein sequence ID" value="QAS52399.1"/>
    <property type="molecule type" value="Genomic_DNA"/>
</dbReference>
<gene>
    <name evidence="1" type="ORF">HLI_09210</name>
</gene>
<reference evidence="1 2" key="1">
    <citation type="submission" date="2018-01" db="EMBL/GenBank/DDBJ databases">
        <title>The whole genome sequencing and assembly of Halobacillus litoralis ERB031 strain.</title>
        <authorList>
            <person name="Lee S.-J."/>
            <person name="Park M.-K."/>
            <person name="Kim J.-Y."/>
            <person name="Lee Y.-J."/>
            <person name="Yi H."/>
            <person name="Bahn Y.-S."/>
            <person name="Kim J.F."/>
            <person name="Lee D.-W."/>
        </authorList>
    </citation>
    <scope>NUCLEOTIDE SEQUENCE [LARGE SCALE GENOMIC DNA]</scope>
    <source>
        <strain evidence="1 2">ERB 031</strain>
    </source>
</reference>
<sequence length="95" mass="10915">MEELKIAETKGLKDVGVFEVNEYDAVAAYYAEDAVDYYQKEIDDREDACYPIEDVEEVSKEKQILKYENSEETESVAEVINARWEGKPFVVYSSG</sequence>
<name>A0A410MCD9_9BACI</name>
<protein>
    <submittedName>
        <fullName evidence="1">Uncharacterized protein</fullName>
    </submittedName>
</protein>